<dbReference type="PROSITE" id="PS00108">
    <property type="entry name" value="PROTEIN_KINASE_ST"/>
    <property type="match status" value="1"/>
</dbReference>
<feature type="compositionally biased region" description="Basic and acidic residues" evidence="6">
    <location>
        <begin position="471"/>
        <end position="486"/>
    </location>
</feature>
<dbReference type="InterPro" id="IPR000719">
    <property type="entry name" value="Prot_kinase_dom"/>
</dbReference>
<feature type="region of interest" description="Disordered" evidence="6">
    <location>
        <begin position="386"/>
        <end position="486"/>
    </location>
</feature>
<keyword evidence="3 9" id="KW-0418">Kinase</keyword>
<keyword evidence="1 9" id="KW-0808">Transferase</keyword>
<evidence type="ECO:0000256" key="5">
    <source>
        <dbReference type="PROSITE-ProRule" id="PRU10141"/>
    </source>
</evidence>
<name>A0ABW7QUJ2_9ACTN</name>
<dbReference type="Proteomes" id="UP001610818">
    <property type="component" value="Unassembled WGS sequence"/>
</dbReference>
<evidence type="ECO:0000256" key="1">
    <source>
        <dbReference type="ARBA" id="ARBA00022679"/>
    </source>
</evidence>
<dbReference type="InterPro" id="IPR011009">
    <property type="entry name" value="Kinase-like_dom_sf"/>
</dbReference>
<feature type="transmembrane region" description="Helical" evidence="7">
    <location>
        <begin position="356"/>
        <end position="377"/>
    </location>
</feature>
<feature type="region of interest" description="Disordered" evidence="6">
    <location>
        <begin position="299"/>
        <end position="349"/>
    </location>
</feature>
<evidence type="ECO:0000256" key="3">
    <source>
        <dbReference type="ARBA" id="ARBA00022777"/>
    </source>
</evidence>
<dbReference type="PANTHER" id="PTHR43289:SF34">
    <property type="entry name" value="SERINE_THREONINE-PROTEIN KINASE YBDM-RELATED"/>
    <property type="match status" value="1"/>
</dbReference>
<dbReference type="SUPFAM" id="SSF56112">
    <property type="entry name" value="Protein kinase-like (PK-like)"/>
    <property type="match status" value="1"/>
</dbReference>
<feature type="compositionally biased region" description="Low complexity" evidence="6">
    <location>
        <begin position="446"/>
        <end position="460"/>
    </location>
</feature>
<dbReference type="EC" id="2.7.11.1" evidence="9"/>
<proteinExistence type="predicted"/>
<evidence type="ECO:0000256" key="6">
    <source>
        <dbReference type="SAM" id="MobiDB-lite"/>
    </source>
</evidence>
<dbReference type="Gene3D" id="3.30.200.20">
    <property type="entry name" value="Phosphorylase Kinase, domain 1"/>
    <property type="match status" value="1"/>
</dbReference>
<keyword evidence="4 5" id="KW-0067">ATP-binding</keyword>
<gene>
    <name evidence="9" type="ORF">ACH4F9_26910</name>
</gene>
<feature type="compositionally biased region" description="Pro residues" evidence="6">
    <location>
        <begin position="313"/>
        <end position="340"/>
    </location>
</feature>
<dbReference type="GO" id="GO:0004674">
    <property type="term" value="F:protein serine/threonine kinase activity"/>
    <property type="evidence" value="ECO:0007669"/>
    <property type="project" value="UniProtKB-EC"/>
</dbReference>
<keyword evidence="10" id="KW-1185">Reference proteome</keyword>
<evidence type="ECO:0000256" key="4">
    <source>
        <dbReference type="ARBA" id="ARBA00022840"/>
    </source>
</evidence>
<keyword evidence="7" id="KW-0812">Transmembrane</keyword>
<dbReference type="RefSeq" id="WP_397715145.1">
    <property type="nucleotide sequence ID" value="NZ_JBIRGN010000005.1"/>
</dbReference>
<feature type="compositionally biased region" description="Basic and acidic residues" evidence="6">
    <location>
        <begin position="426"/>
        <end position="435"/>
    </location>
</feature>
<feature type="binding site" evidence="5">
    <location>
        <position position="50"/>
    </location>
    <ligand>
        <name>ATP</name>
        <dbReference type="ChEBI" id="CHEBI:30616"/>
    </ligand>
</feature>
<feature type="compositionally biased region" description="Low complexity" evidence="6">
    <location>
        <begin position="389"/>
        <end position="410"/>
    </location>
</feature>
<dbReference type="SMART" id="SM00220">
    <property type="entry name" value="S_TKc"/>
    <property type="match status" value="1"/>
</dbReference>
<dbReference type="PANTHER" id="PTHR43289">
    <property type="entry name" value="MITOGEN-ACTIVATED PROTEIN KINASE KINASE KINASE 20-RELATED"/>
    <property type="match status" value="1"/>
</dbReference>
<sequence length="588" mass="61164">MNHASEVFQPLQADDPPMVAGYRLAARIGAGGMGRVYLSHTQGGRPVAIKVVRPELADDPAFRRRFSREIKAAQRVRGAYTAELIDADADGVPPWLATLYVPGPSLSDAVARSGPLPVPAVLWLMAGVAEALQAIHGAGIVHRDLKPSNVLLASDGPRVIDFGISLTSSATSPHTMTGTAAGTPQFMAPEQASVGEVTAATDVFALGQTAAFAALGEPLYGDGPSVSVLYRIVHSEPDLSLLPAQLRPLFARCLAADPAQRATLAEIIDWCMKRLGGDTAAGAGPAVWRQITGPEVRVPAPVPHPTRPHTQPMAPPSLSAPPLSVPPPSAPLLFAPPQPTVPTESDMRRARRRRNAFITAGVTAGALLLAGMTWTVMDATDVLRKQGVSSESGSGSSDRSSTSGSASGGTSEEGENSSSGGGSSDSGDKGDRAADGSRSSSDDSSDGSSGSSSDDSSSASTKPQAVAHPQKWFDEKNSVSLREPVDRKDRKGDIRFTCGQDSCSLESDKSVITPLFGKPGATFDSCRTLLEDAESHNLPLAAVAAGSEICVRNPEGDIALLVVQVKSTAMPQDGASFLTADMTVWQAR</sequence>
<dbReference type="PROSITE" id="PS00107">
    <property type="entry name" value="PROTEIN_KINASE_ATP"/>
    <property type="match status" value="1"/>
</dbReference>
<evidence type="ECO:0000313" key="9">
    <source>
        <dbReference type="EMBL" id="MFH8548650.1"/>
    </source>
</evidence>
<dbReference type="PROSITE" id="PS50011">
    <property type="entry name" value="PROTEIN_KINASE_DOM"/>
    <property type="match status" value="1"/>
</dbReference>
<organism evidence="9 10">
    <name type="scientific">Streptomyces longisporoflavus</name>
    <dbReference type="NCBI Taxonomy" id="28044"/>
    <lineage>
        <taxon>Bacteria</taxon>
        <taxon>Bacillati</taxon>
        <taxon>Actinomycetota</taxon>
        <taxon>Actinomycetes</taxon>
        <taxon>Kitasatosporales</taxon>
        <taxon>Streptomycetaceae</taxon>
        <taxon>Streptomyces</taxon>
    </lineage>
</organism>
<evidence type="ECO:0000259" key="8">
    <source>
        <dbReference type="PROSITE" id="PS50011"/>
    </source>
</evidence>
<feature type="domain" description="Protein kinase" evidence="8">
    <location>
        <begin position="22"/>
        <end position="275"/>
    </location>
</feature>
<keyword evidence="2 5" id="KW-0547">Nucleotide-binding</keyword>
<reference evidence="9 10" key="1">
    <citation type="submission" date="2024-10" db="EMBL/GenBank/DDBJ databases">
        <title>The Natural Products Discovery Center: Release of the First 8490 Sequenced Strains for Exploring Actinobacteria Biosynthetic Diversity.</title>
        <authorList>
            <person name="Kalkreuter E."/>
            <person name="Kautsar S.A."/>
            <person name="Yang D."/>
            <person name="Bader C.D."/>
            <person name="Teijaro C.N."/>
            <person name="Fluegel L."/>
            <person name="Davis C.M."/>
            <person name="Simpson J.R."/>
            <person name="Lauterbach L."/>
            <person name="Steele A.D."/>
            <person name="Gui C."/>
            <person name="Meng S."/>
            <person name="Li G."/>
            <person name="Viehrig K."/>
            <person name="Ye F."/>
            <person name="Su P."/>
            <person name="Kiefer A.F."/>
            <person name="Nichols A."/>
            <person name="Cepeda A.J."/>
            <person name="Yan W."/>
            <person name="Fan B."/>
            <person name="Jiang Y."/>
            <person name="Adhikari A."/>
            <person name="Zheng C.-J."/>
            <person name="Schuster L."/>
            <person name="Cowan T.M."/>
            <person name="Smanski M.J."/>
            <person name="Chevrette M.G."/>
            <person name="De Carvalho L.P.S."/>
            <person name="Shen B."/>
        </authorList>
    </citation>
    <scope>NUCLEOTIDE SEQUENCE [LARGE SCALE GENOMIC DNA]</scope>
    <source>
        <strain evidence="9 10">NPDC017990</strain>
    </source>
</reference>
<dbReference type="InterPro" id="IPR008271">
    <property type="entry name" value="Ser/Thr_kinase_AS"/>
</dbReference>
<evidence type="ECO:0000256" key="7">
    <source>
        <dbReference type="SAM" id="Phobius"/>
    </source>
</evidence>
<evidence type="ECO:0000313" key="10">
    <source>
        <dbReference type="Proteomes" id="UP001610818"/>
    </source>
</evidence>
<evidence type="ECO:0000256" key="2">
    <source>
        <dbReference type="ARBA" id="ARBA00022741"/>
    </source>
</evidence>
<protein>
    <submittedName>
        <fullName evidence="9">Serine/threonine-protein kinase</fullName>
        <ecNumber evidence="9">2.7.11.1</ecNumber>
    </submittedName>
</protein>
<dbReference type="Gene3D" id="1.10.510.10">
    <property type="entry name" value="Transferase(Phosphotransferase) domain 1"/>
    <property type="match status" value="1"/>
</dbReference>
<keyword evidence="7" id="KW-0472">Membrane</keyword>
<dbReference type="EMBL" id="JBIRGQ010000005">
    <property type="protein sequence ID" value="MFH8548650.1"/>
    <property type="molecule type" value="Genomic_DNA"/>
</dbReference>
<comment type="caution">
    <text evidence="9">The sequence shown here is derived from an EMBL/GenBank/DDBJ whole genome shotgun (WGS) entry which is preliminary data.</text>
</comment>
<dbReference type="Pfam" id="PF00069">
    <property type="entry name" value="Pkinase"/>
    <property type="match status" value="1"/>
</dbReference>
<dbReference type="CDD" id="cd14014">
    <property type="entry name" value="STKc_PknB_like"/>
    <property type="match status" value="1"/>
</dbReference>
<dbReference type="InterPro" id="IPR017441">
    <property type="entry name" value="Protein_kinase_ATP_BS"/>
</dbReference>
<keyword evidence="7" id="KW-1133">Transmembrane helix</keyword>
<accession>A0ABW7QUJ2</accession>